<feature type="compositionally biased region" description="Acidic residues" evidence="1">
    <location>
        <begin position="108"/>
        <end position="117"/>
    </location>
</feature>
<reference evidence="3 4" key="1">
    <citation type="submission" date="2023-05" db="EMBL/GenBank/DDBJ databases">
        <title>B98-5 Cell Line De Novo Hybrid Assembly: An Optical Mapping Approach.</title>
        <authorList>
            <person name="Kananen K."/>
            <person name="Auerbach J.A."/>
            <person name="Kautto E."/>
            <person name="Blachly J.S."/>
        </authorList>
    </citation>
    <scope>NUCLEOTIDE SEQUENCE [LARGE SCALE GENOMIC DNA]</scope>
    <source>
        <strain evidence="3">B95-8</strain>
        <tissue evidence="3">Cell line</tissue>
    </source>
</reference>
<proteinExistence type="predicted"/>
<comment type="caution">
    <text evidence="3">The sequence shown here is derived from an EMBL/GenBank/DDBJ whole genome shotgun (WGS) entry which is preliminary data.</text>
</comment>
<feature type="signal peptide" evidence="2">
    <location>
        <begin position="1"/>
        <end position="21"/>
    </location>
</feature>
<evidence type="ECO:0000313" key="3">
    <source>
        <dbReference type="EMBL" id="KAK2098003.1"/>
    </source>
</evidence>
<name>A0ABQ9UNA2_SAGOE</name>
<evidence type="ECO:0000256" key="2">
    <source>
        <dbReference type="SAM" id="SignalP"/>
    </source>
</evidence>
<protein>
    <submittedName>
        <fullName evidence="3">Uncharacterized protein</fullName>
    </submittedName>
</protein>
<dbReference type="Proteomes" id="UP001266305">
    <property type="component" value="Unassembled WGS sequence"/>
</dbReference>
<feature type="chain" id="PRO_5046380159" evidence="2">
    <location>
        <begin position="22"/>
        <end position="173"/>
    </location>
</feature>
<dbReference type="EMBL" id="JASSZA010000011">
    <property type="protein sequence ID" value="KAK2098003.1"/>
    <property type="molecule type" value="Genomic_DNA"/>
</dbReference>
<feature type="compositionally biased region" description="Basic and acidic residues" evidence="1">
    <location>
        <begin position="35"/>
        <end position="50"/>
    </location>
</feature>
<keyword evidence="4" id="KW-1185">Reference proteome</keyword>
<sequence>MGISILLVGSVILLIICMTWRLPNCRLVGQNSATDTHKESPKFLESEHLTGGKKGAQRGRPGGGANRWTSRQRSGAWRRAPGIRDSHARPRTPTHLRRRPGEPSSSETESDFYEEMEVSCSTDCSTGNAEYQHSKGSFSEALVGSPNGGRETPKSNGGGGGGSQGTLACSASD</sequence>
<feature type="compositionally biased region" description="Basic residues" evidence="1">
    <location>
        <begin position="89"/>
        <end position="98"/>
    </location>
</feature>
<evidence type="ECO:0000313" key="4">
    <source>
        <dbReference type="Proteomes" id="UP001266305"/>
    </source>
</evidence>
<evidence type="ECO:0000256" key="1">
    <source>
        <dbReference type="SAM" id="MobiDB-lite"/>
    </source>
</evidence>
<keyword evidence="2" id="KW-0732">Signal</keyword>
<feature type="region of interest" description="Disordered" evidence="1">
    <location>
        <begin position="32"/>
        <end position="173"/>
    </location>
</feature>
<accession>A0ABQ9UNA2</accession>
<gene>
    <name evidence="3" type="ORF">P7K49_023454</name>
</gene>
<feature type="compositionally biased region" description="Polar residues" evidence="1">
    <location>
        <begin position="119"/>
        <end position="137"/>
    </location>
</feature>
<organism evidence="3 4">
    <name type="scientific">Saguinus oedipus</name>
    <name type="common">Cotton-top tamarin</name>
    <name type="synonym">Oedipomidas oedipus</name>
    <dbReference type="NCBI Taxonomy" id="9490"/>
    <lineage>
        <taxon>Eukaryota</taxon>
        <taxon>Metazoa</taxon>
        <taxon>Chordata</taxon>
        <taxon>Craniata</taxon>
        <taxon>Vertebrata</taxon>
        <taxon>Euteleostomi</taxon>
        <taxon>Mammalia</taxon>
        <taxon>Eutheria</taxon>
        <taxon>Euarchontoglires</taxon>
        <taxon>Primates</taxon>
        <taxon>Haplorrhini</taxon>
        <taxon>Platyrrhini</taxon>
        <taxon>Cebidae</taxon>
        <taxon>Callitrichinae</taxon>
        <taxon>Saguinus</taxon>
    </lineage>
</organism>